<name>A0A8J4SLZ6_9STRA</name>
<dbReference type="EMBL" id="AOFI03000001">
    <property type="protein sequence ID" value="KAF4326050.1"/>
    <property type="molecule type" value="Genomic_DNA"/>
</dbReference>
<reference evidence="2" key="2">
    <citation type="submission" date="2020-02" db="EMBL/GenBank/DDBJ databases">
        <authorList>
            <person name="Studholme D.J."/>
        </authorList>
    </citation>
    <scope>NUCLEOTIDE SEQUENCE</scope>
    <source>
        <strain evidence="2">00238/432</strain>
    </source>
</reference>
<organism evidence="2 3">
    <name type="scientific">Phytophthora kernoviae 00238/432</name>
    <dbReference type="NCBI Taxonomy" id="1284355"/>
    <lineage>
        <taxon>Eukaryota</taxon>
        <taxon>Sar</taxon>
        <taxon>Stramenopiles</taxon>
        <taxon>Oomycota</taxon>
        <taxon>Peronosporomycetes</taxon>
        <taxon>Peronosporales</taxon>
        <taxon>Peronosporaceae</taxon>
        <taxon>Phytophthora</taxon>
    </lineage>
</organism>
<gene>
    <name evidence="2" type="ORF">G195_000327</name>
</gene>
<dbReference type="SUPFAM" id="SSF53850">
    <property type="entry name" value="Periplasmic binding protein-like II"/>
    <property type="match status" value="2"/>
</dbReference>
<dbReference type="InterPro" id="IPR050490">
    <property type="entry name" value="Bact_solute-bd_prot1"/>
</dbReference>
<dbReference type="AlphaFoldDB" id="A0A8J4SLZ6"/>
<reference evidence="2" key="1">
    <citation type="journal article" date="2015" name="Genom Data">
        <title>Draft genome sequences of Phytophthora kernoviae and Phytophthora ramorum lineage EU2 from Scotland.</title>
        <authorList>
            <person name="Sambles C."/>
            <person name="Schlenzig A."/>
            <person name="O'Neill P."/>
            <person name="Grant M."/>
            <person name="Studholme D.J."/>
        </authorList>
    </citation>
    <scope>NUCLEOTIDE SEQUENCE</scope>
    <source>
        <strain evidence="2">00238/432</strain>
    </source>
</reference>
<evidence type="ECO:0000256" key="1">
    <source>
        <dbReference type="ARBA" id="ARBA00022729"/>
    </source>
</evidence>
<proteinExistence type="predicted"/>
<dbReference type="Gene3D" id="3.40.190.10">
    <property type="entry name" value="Periplasmic binding protein-like II"/>
    <property type="match status" value="4"/>
</dbReference>
<dbReference type="PANTHER" id="PTHR43649:SF33">
    <property type="entry name" value="POLYGALACTURONAN_RHAMNOGALACTURONAN-BINDING PROTEIN YTCQ"/>
    <property type="match status" value="1"/>
</dbReference>
<comment type="caution">
    <text evidence="2">The sequence shown here is derived from an EMBL/GenBank/DDBJ whole genome shotgun (WGS) entry which is preliminary data.</text>
</comment>
<sequence length="910" mass="101872">MWKTVIKQNLNIDVEVMWQVSKENFGQKIDLAIASNDLPDAMIVNQVQLNEMVKAGEIEDLTKVYASSASPEMKKIIDSTNGLAREQVTFEGKMMAVPSVTAEDFSMLWIRQDWLDRLGLKPPKTVDELEAIAKAFVEQDPDENGKRDTIGLASSTGLFHDFNNSAFAFDLTPIFSAYGAFPGYWLEKDGKPVYGSLLPETRNALVRLRDMYAKGLLDPDLGIRKEPEETVINGQAGMFFQGFFAGYWPLPSAWLNDPKANWQAYALPLDANGAYHVKVDNPSSSFLVVRKGYAHPEAIIKINNLYLRDEFKYGTSFMLSRNFFAPADEARYESKAVQEILAGTKTPADFKDKSEYKLLENTVSTIKQTKLKPYDQLGISYWDQHNENFMRDEVTVTMGRVTTANPKLPAGDTYENNAYTRLVKESFNAQIKDQFEANGEDYSRQVSLAIASGELPDMMRVDSKDELKELVDNDLIEDMTEVYKQYATDNIKQIYDSYDGRALDNATIDGRLMGLPATSLDSAPTMVWVRQDWLDVLGIKLDADGDGAIKLEDVEKTAEEFLKKDPGQTGKPVGIPFVNTLNTTDYNGSAYTMLGVASTKGAFPQYWMNGEDGSIVYGSTTAETKQMLGVMADWFKRGIIDPQFGTRTFDDITALYTNGQSGIAFGPWHIPDWGLSSVKQMDKHAKFTAYTLEDEDGKVNVAHANPSGQFIVVRKGYEHPELAIKIINLFYDKLANDKDVATSMPEAAKYLESGVDGSTRPFNIEVNSATSLLDDYSDVVRGIKGEIGLDQVRTTESKNNIGSIQTYLKDQDTDDITAWSKYHSRMNGVGLIDKLTQEGKFNWMTPAFSGTTPSMKQTWANLTKMEQESFIKIITGAEPLDYFETFVSNWKKQGGDQVIQEIEAETKTQK</sequence>
<evidence type="ECO:0000313" key="2">
    <source>
        <dbReference type="EMBL" id="KAF4326050.1"/>
    </source>
</evidence>
<evidence type="ECO:0000313" key="3">
    <source>
        <dbReference type="Proteomes" id="UP000702964"/>
    </source>
</evidence>
<dbReference type="PANTHER" id="PTHR43649">
    <property type="entry name" value="ARABINOSE-BINDING PROTEIN-RELATED"/>
    <property type="match status" value="1"/>
</dbReference>
<protein>
    <submittedName>
        <fullName evidence="2">Uncharacterized protein</fullName>
    </submittedName>
</protein>
<keyword evidence="1" id="KW-0732">Signal</keyword>
<dbReference type="Proteomes" id="UP000702964">
    <property type="component" value="Unassembled WGS sequence"/>
</dbReference>
<accession>A0A8J4SLZ6</accession>